<comment type="caution">
    <text evidence="1">The sequence shown here is derived from an EMBL/GenBank/DDBJ whole genome shotgun (WGS) entry which is preliminary data.</text>
</comment>
<proteinExistence type="predicted"/>
<gene>
    <name evidence="1" type="ORF">IAB19_07440</name>
</gene>
<organism evidence="1 2">
    <name type="scientific">Candidatus Avisuccinivibrio stercorigallinarum</name>
    <dbReference type="NCBI Taxonomy" id="2840704"/>
    <lineage>
        <taxon>Bacteria</taxon>
        <taxon>Pseudomonadati</taxon>
        <taxon>Pseudomonadota</taxon>
        <taxon>Gammaproteobacteria</taxon>
        <taxon>Aeromonadales</taxon>
        <taxon>Succinivibrionaceae</taxon>
        <taxon>Succinivibrionaceae incertae sedis</taxon>
        <taxon>Candidatus Avisuccinivibrio</taxon>
    </lineage>
</organism>
<name>A0A9D9DD43_9GAMM</name>
<reference evidence="1" key="1">
    <citation type="submission" date="2020-10" db="EMBL/GenBank/DDBJ databases">
        <authorList>
            <person name="Gilroy R."/>
        </authorList>
    </citation>
    <scope>NUCLEOTIDE SEQUENCE</scope>
    <source>
        <strain evidence="1">17213</strain>
    </source>
</reference>
<accession>A0A9D9DD43</accession>
<sequence>MQTITLVELQSRLDHLDASKDLTVRYEPVSRPQPAVDEELRYINFGKAELLLASADVFFRADLKGGIELEVCWQADYYGNKTLKRPVSPQYVLRGAELDSDSLEELKLPRAMQSSAVSESKVCGACGFEYLRDLDKEIKPLSRDKFIDLLPEGRKNNKPERIICHDFGKRPDLIFSGVLVAQGGPRVGEKFGKVSYMDVYLMLDGRYFASLLDEKPANFRTLSYGTGAVCEDLEDVKKFYGPDRMENLNLFPLEKIDRKEHTFLLTVDNQPDLQFTGSRITAVSSCKGELDRRWTDLHLYRTRGGTFVCHRVGKSTFTGERTRYEGKVCKNIEEIIEFFGHSRLAKALFSTTNIRDVQTVD</sequence>
<dbReference type="AlphaFoldDB" id="A0A9D9DD43"/>
<reference evidence="1" key="2">
    <citation type="journal article" date="2021" name="PeerJ">
        <title>Extensive microbial diversity within the chicken gut microbiome revealed by metagenomics and culture.</title>
        <authorList>
            <person name="Gilroy R."/>
            <person name="Ravi A."/>
            <person name="Getino M."/>
            <person name="Pursley I."/>
            <person name="Horton D.L."/>
            <person name="Alikhan N.F."/>
            <person name="Baker D."/>
            <person name="Gharbi K."/>
            <person name="Hall N."/>
            <person name="Watson M."/>
            <person name="Adriaenssens E.M."/>
            <person name="Foster-Nyarko E."/>
            <person name="Jarju S."/>
            <person name="Secka A."/>
            <person name="Antonio M."/>
            <person name="Oren A."/>
            <person name="Chaudhuri R.R."/>
            <person name="La Ragione R."/>
            <person name="Hildebrand F."/>
            <person name="Pallen M.J."/>
        </authorList>
    </citation>
    <scope>NUCLEOTIDE SEQUENCE</scope>
    <source>
        <strain evidence="1">17213</strain>
    </source>
</reference>
<dbReference type="EMBL" id="JADINH010000157">
    <property type="protein sequence ID" value="MBO8416193.1"/>
    <property type="molecule type" value="Genomic_DNA"/>
</dbReference>
<evidence type="ECO:0000313" key="1">
    <source>
        <dbReference type="EMBL" id="MBO8416193.1"/>
    </source>
</evidence>
<evidence type="ECO:0000313" key="2">
    <source>
        <dbReference type="Proteomes" id="UP000823631"/>
    </source>
</evidence>
<protein>
    <submittedName>
        <fullName evidence="1">Uncharacterized protein</fullName>
    </submittedName>
</protein>
<dbReference type="Proteomes" id="UP000823631">
    <property type="component" value="Unassembled WGS sequence"/>
</dbReference>